<evidence type="ECO:0000313" key="14">
    <source>
        <dbReference type="EMBL" id="MBP2070868.1"/>
    </source>
</evidence>
<dbReference type="Proteomes" id="UP001166402">
    <property type="component" value="Unassembled WGS sequence"/>
</dbReference>
<evidence type="ECO:0000256" key="3">
    <source>
        <dbReference type="ARBA" id="ARBA00022490"/>
    </source>
</evidence>
<keyword evidence="6" id="KW-0255">Endonuclease</keyword>
<evidence type="ECO:0000256" key="6">
    <source>
        <dbReference type="ARBA" id="ARBA00022759"/>
    </source>
</evidence>
<organism evidence="14 15">
    <name type="scientific">Thermoanaerobacterium butyriciformans</name>
    <dbReference type="NCBI Taxonomy" id="1702242"/>
    <lineage>
        <taxon>Bacteria</taxon>
        <taxon>Bacillati</taxon>
        <taxon>Bacillota</taxon>
        <taxon>Clostridia</taxon>
        <taxon>Thermoanaerobacterales</taxon>
        <taxon>Thermoanaerobacteraceae</taxon>
        <taxon>Thermoanaerobacterium</taxon>
    </lineage>
</organism>
<dbReference type="InterPro" id="IPR011335">
    <property type="entry name" value="Restrct_endonuc-II-like"/>
</dbReference>
<evidence type="ECO:0000256" key="7">
    <source>
        <dbReference type="ARBA" id="ARBA00022763"/>
    </source>
</evidence>
<dbReference type="SUPFAM" id="SSF52980">
    <property type="entry name" value="Restriction endonuclease-like"/>
    <property type="match status" value="1"/>
</dbReference>
<evidence type="ECO:0000256" key="4">
    <source>
        <dbReference type="ARBA" id="ARBA00022722"/>
    </source>
</evidence>
<dbReference type="Pfam" id="PF03838">
    <property type="entry name" value="RecU"/>
    <property type="match status" value="1"/>
</dbReference>
<dbReference type="Gene3D" id="3.40.1350.10">
    <property type="match status" value="1"/>
</dbReference>
<dbReference type="InterPro" id="IPR004612">
    <property type="entry name" value="Resolv_RecU"/>
</dbReference>
<keyword evidence="4" id="KW-0540">Nuclease</keyword>
<keyword evidence="7" id="KW-0227">DNA damage</keyword>
<keyword evidence="9" id="KW-0460">Magnesium</keyword>
<evidence type="ECO:0000256" key="8">
    <source>
        <dbReference type="ARBA" id="ARBA00022801"/>
    </source>
</evidence>
<comment type="similarity">
    <text evidence="12">Belongs to the RecU family.</text>
</comment>
<proteinExistence type="inferred from homology"/>
<sequence length="150" mass="16893">MQKGGALEELIENMSMQLRILGQGVLLKQNVLWVTYGNRTFPKKGAPVDFLGVVKGIPVAIECKETVSDRIQFSETHFSSKEKAFLSDFEKAGGKAFIVFAFWKSNGLYIVKHADFEEYNKQSITDKACKMLGKKLNMNVNEFVEFVKSA</sequence>
<reference evidence="14" key="1">
    <citation type="submission" date="2021-03" db="EMBL/GenBank/DDBJ databases">
        <title>Genomic Encyclopedia of Type Strains, Phase IV (KMG-IV): sequencing the most valuable type-strain genomes for metagenomic binning, comparative biology and taxonomic classification.</title>
        <authorList>
            <person name="Goeker M."/>
        </authorList>
    </citation>
    <scope>NUCLEOTIDE SEQUENCE</scope>
    <source>
        <strain evidence="14">DSM 101588</strain>
    </source>
</reference>
<accession>A0ABS4NCX8</accession>
<keyword evidence="5" id="KW-0479">Metal-binding</keyword>
<dbReference type="EMBL" id="JAGGLT010000002">
    <property type="protein sequence ID" value="MBP2070868.1"/>
    <property type="molecule type" value="Genomic_DNA"/>
</dbReference>
<keyword evidence="11" id="KW-0234">DNA repair</keyword>
<evidence type="ECO:0000256" key="5">
    <source>
        <dbReference type="ARBA" id="ARBA00022723"/>
    </source>
</evidence>
<evidence type="ECO:0000256" key="9">
    <source>
        <dbReference type="ARBA" id="ARBA00022842"/>
    </source>
</evidence>
<comment type="caution">
    <text evidence="14">The sequence shown here is derived from an EMBL/GenBank/DDBJ whole genome shotgun (WGS) entry which is preliminary data.</text>
</comment>
<dbReference type="InterPro" id="IPR011856">
    <property type="entry name" value="tRNA_endonuc-like_dom_sf"/>
</dbReference>
<keyword evidence="10" id="KW-0233">DNA recombination</keyword>
<evidence type="ECO:0000256" key="2">
    <source>
        <dbReference type="ARBA" id="ARBA00004496"/>
    </source>
</evidence>
<evidence type="ECO:0000256" key="1">
    <source>
        <dbReference type="ARBA" id="ARBA00001946"/>
    </source>
</evidence>
<evidence type="ECO:0000256" key="13">
    <source>
        <dbReference type="ARBA" id="ARBA00029523"/>
    </source>
</evidence>
<keyword evidence="8" id="KW-0378">Hydrolase</keyword>
<evidence type="ECO:0000256" key="11">
    <source>
        <dbReference type="ARBA" id="ARBA00023204"/>
    </source>
</evidence>
<keyword evidence="15" id="KW-1185">Reference proteome</keyword>
<evidence type="ECO:0000256" key="12">
    <source>
        <dbReference type="ARBA" id="ARBA00023447"/>
    </source>
</evidence>
<keyword evidence="3" id="KW-0963">Cytoplasm</keyword>
<evidence type="ECO:0000256" key="10">
    <source>
        <dbReference type="ARBA" id="ARBA00023172"/>
    </source>
</evidence>
<name>A0ABS4NCX8_9THEO</name>
<evidence type="ECO:0000313" key="15">
    <source>
        <dbReference type="Proteomes" id="UP001166402"/>
    </source>
</evidence>
<comment type="cofactor">
    <cofactor evidence="1">
        <name>Mg(2+)</name>
        <dbReference type="ChEBI" id="CHEBI:18420"/>
    </cofactor>
</comment>
<gene>
    <name evidence="14" type="ORF">J2Z80_000366</name>
</gene>
<comment type="subcellular location">
    <subcellularLocation>
        <location evidence="2">Cytoplasm</location>
    </subcellularLocation>
</comment>
<protein>
    <recommendedName>
        <fullName evidence="13">Holliday junction resolvase RecU</fullName>
    </recommendedName>
</protein>